<name>A0A1R7QFV3_ACIJO</name>
<dbReference type="Proteomes" id="UP000196240">
    <property type="component" value="Unassembled WGS sequence"/>
</dbReference>
<dbReference type="InterPro" id="IPR014284">
    <property type="entry name" value="RNA_pol_sigma-70_dom"/>
</dbReference>
<proteinExistence type="inferred from homology"/>
<reference evidence="7 8" key="1">
    <citation type="submission" date="2017-02" db="EMBL/GenBank/DDBJ databases">
        <authorList>
            <person name="Peterson S.W."/>
        </authorList>
    </citation>
    <scope>NUCLEOTIDE SEQUENCE [LARGE SCALE GENOMIC DNA]</scope>
    <source>
        <strain evidence="7">C6</strain>
    </source>
</reference>
<dbReference type="GO" id="GO:0006352">
    <property type="term" value="P:DNA-templated transcription initiation"/>
    <property type="evidence" value="ECO:0007669"/>
    <property type="project" value="InterPro"/>
</dbReference>
<protein>
    <submittedName>
        <fullName evidence="7">Putative RNA polymerase sigma factor FecI</fullName>
    </submittedName>
</protein>
<evidence type="ECO:0000256" key="1">
    <source>
        <dbReference type="ARBA" id="ARBA00010641"/>
    </source>
</evidence>
<accession>A0A1R7QFV3</accession>
<dbReference type="Gene3D" id="1.10.10.10">
    <property type="entry name" value="Winged helix-like DNA-binding domain superfamily/Winged helix DNA-binding domain"/>
    <property type="match status" value="1"/>
</dbReference>
<dbReference type="Pfam" id="PF08281">
    <property type="entry name" value="Sigma70_r4_2"/>
    <property type="match status" value="1"/>
</dbReference>
<dbReference type="EMBL" id="FUUY01000010">
    <property type="protein sequence ID" value="SJX23172.1"/>
    <property type="molecule type" value="Genomic_DNA"/>
</dbReference>
<dbReference type="InterPro" id="IPR013325">
    <property type="entry name" value="RNA_pol_sigma_r2"/>
</dbReference>
<evidence type="ECO:0000259" key="5">
    <source>
        <dbReference type="Pfam" id="PF04542"/>
    </source>
</evidence>
<evidence type="ECO:0000313" key="8">
    <source>
        <dbReference type="Proteomes" id="UP000196240"/>
    </source>
</evidence>
<dbReference type="InterPro" id="IPR036388">
    <property type="entry name" value="WH-like_DNA-bd_sf"/>
</dbReference>
<dbReference type="InterPro" id="IPR013249">
    <property type="entry name" value="RNA_pol_sigma70_r4_t2"/>
</dbReference>
<feature type="domain" description="RNA polymerase sigma factor 70 region 4 type 2" evidence="6">
    <location>
        <begin position="127"/>
        <end position="166"/>
    </location>
</feature>
<dbReference type="SUPFAM" id="SSF88659">
    <property type="entry name" value="Sigma3 and sigma4 domains of RNA polymerase sigma factors"/>
    <property type="match status" value="1"/>
</dbReference>
<evidence type="ECO:0000313" key="7">
    <source>
        <dbReference type="EMBL" id="SJX23172.1"/>
    </source>
</evidence>
<dbReference type="Pfam" id="PF04542">
    <property type="entry name" value="Sigma70_r2"/>
    <property type="match status" value="1"/>
</dbReference>
<feature type="domain" description="RNA polymerase sigma-70 region 2" evidence="5">
    <location>
        <begin position="17"/>
        <end position="82"/>
    </location>
</feature>
<organism evidence="7 8">
    <name type="scientific">Acinetobacter johnsonii</name>
    <dbReference type="NCBI Taxonomy" id="40214"/>
    <lineage>
        <taxon>Bacteria</taxon>
        <taxon>Pseudomonadati</taxon>
        <taxon>Pseudomonadota</taxon>
        <taxon>Gammaproteobacteria</taxon>
        <taxon>Moraxellales</taxon>
        <taxon>Moraxellaceae</taxon>
        <taxon>Acinetobacter</taxon>
    </lineage>
</organism>
<dbReference type="InterPro" id="IPR013324">
    <property type="entry name" value="RNA_pol_sigma_r3/r4-like"/>
</dbReference>
<dbReference type="RefSeq" id="WP_087014137.1">
    <property type="nucleotide sequence ID" value="NZ_CP045103.1"/>
</dbReference>
<keyword evidence="3" id="KW-0731">Sigma factor</keyword>
<dbReference type="PANTHER" id="PTHR43133:SF63">
    <property type="entry name" value="RNA POLYMERASE SIGMA FACTOR FECI-RELATED"/>
    <property type="match status" value="1"/>
</dbReference>
<dbReference type="SUPFAM" id="SSF88946">
    <property type="entry name" value="Sigma2 domain of RNA polymerase sigma factors"/>
    <property type="match status" value="1"/>
</dbReference>
<dbReference type="NCBIfam" id="TIGR02937">
    <property type="entry name" value="sigma70-ECF"/>
    <property type="match status" value="1"/>
</dbReference>
<dbReference type="PANTHER" id="PTHR43133">
    <property type="entry name" value="RNA POLYMERASE ECF-TYPE SIGMA FACTO"/>
    <property type="match status" value="1"/>
</dbReference>
<dbReference type="Gene3D" id="1.10.1740.10">
    <property type="match status" value="1"/>
</dbReference>
<dbReference type="GO" id="GO:0016987">
    <property type="term" value="F:sigma factor activity"/>
    <property type="evidence" value="ECO:0007669"/>
    <property type="project" value="UniProtKB-KW"/>
</dbReference>
<keyword evidence="2" id="KW-0805">Transcription regulation</keyword>
<keyword evidence="4" id="KW-0804">Transcription</keyword>
<evidence type="ECO:0000256" key="3">
    <source>
        <dbReference type="ARBA" id="ARBA00023082"/>
    </source>
</evidence>
<dbReference type="InterPro" id="IPR007627">
    <property type="entry name" value="RNA_pol_sigma70_r2"/>
</dbReference>
<evidence type="ECO:0000259" key="6">
    <source>
        <dbReference type="Pfam" id="PF08281"/>
    </source>
</evidence>
<sequence length="181" mass="21020">MAPPTSSKAQQQLIGELYLQHHDWLIQWLRYRIRHPFNAADIVQDTFVRLIQAKHKLASIQEPKAYLINIAKHVLIDQHRRNVIETNYLKNLYDEAQFGQELIQDNTIEETVQILDFLSVALGKTTAKVRQSFILYYIEGYSQTEIAELTGKSLRSVQGYLADGLSLCYELRHKMNAECEQ</sequence>
<evidence type="ECO:0000256" key="2">
    <source>
        <dbReference type="ARBA" id="ARBA00023015"/>
    </source>
</evidence>
<evidence type="ECO:0000256" key="4">
    <source>
        <dbReference type="ARBA" id="ARBA00023163"/>
    </source>
</evidence>
<comment type="similarity">
    <text evidence="1">Belongs to the sigma-70 factor family. ECF subfamily.</text>
</comment>
<dbReference type="InterPro" id="IPR039425">
    <property type="entry name" value="RNA_pol_sigma-70-like"/>
</dbReference>
<gene>
    <name evidence="7" type="primary">fecI_1</name>
    <name evidence="7" type="ORF">ACNJC6_02828</name>
</gene>
<dbReference type="GO" id="GO:0003677">
    <property type="term" value="F:DNA binding"/>
    <property type="evidence" value="ECO:0007669"/>
    <property type="project" value="InterPro"/>
</dbReference>
<dbReference type="AlphaFoldDB" id="A0A1R7QFV3"/>